<evidence type="ECO:0000259" key="3">
    <source>
        <dbReference type="Pfam" id="PF00364"/>
    </source>
</evidence>
<dbReference type="InterPro" id="IPR011053">
    <property type="entry name" value="Single_hybrid_motif"/>
</dbReference>
<dbReference type="CDD" id="cd06849">
    <property type="entry name" value="lipoyl_domain"/>
    <property type="match status" value="1"/>
</dbReference>
<dbReference type="PROSITE" id="PS00189">
    <property type="entry name" value="LIPOYL"/>
    <property type="match status" value="1"/>
</dbReference>
<evidence type="ECO:0000256" key="2">
    <source>
        <dbReference type="ARBA" id="ARBA00022823"/>
    </source>
</evidence>
<reference evidence="4 5" key="1">
    <citation type="submission" date="2018-03" db="EMBL/GenBank/DDBJ databases">
        <title>Genomic Encyclopedia of Archaeal and Bacterial Type Strains, Phase II (KMG-II): from individual species to whole genera.</title>
        <authorList>
            <person name="Goeker M."/>
        </authorList>
    </citation>
    <scope>NUCLEOTIDE SEQUENCE [LARGE SCALE GENOMIC DNA]</scope>
    <source>
        <strain evidence="4 5">DSM 28229</strain>
    </source>
</reference>
<dbReference type="RefSeq" id="WP_109617443.1">
    <property type="nucleotide sequence ID" value="NZ_QGDO01000002.1"/>
</dbReference>
<dbReference type="Proteomes" id="UP000245535">
    <property type="component" value="Unassembled WGS sequence"/>
</dbReference>
<accession>A0A315ZDE6</accession>
<dbReference type="Pfam" id="PF00364">
    <property type="entry name" value="Biotin_lipoyl"/>
    <property type="match status" value="1"/>
</dbReference>
<evidence type="ECO:0000313" key="5">
    <source>
        <dbReference type="Proteomes" id="UP000245535"/>
    </source>
</evidence>
<keyword evidence="2" id="KW-0450">Lipoyl</keyword>
<name>A0A315ZDE6_SEDFL</name>
<dbReference type="InterPro" id="IPR003016">
    <property type="entry name" value="2-oxoA_DH_lipoyl-BS"/>
</dbReference>
<sequence length="132" mass="15284">MLKKLIQFFSSTSEESGKMNEAKVSRQKEDYETRDQIINQLEKLANEKEHISLFRLPQSIEDAKITSWLVNEGEWISAGSLLCEIETKKATFELESEIDGYIYFRQIENTFIDIDTPLCAFSSTKLTMDQES</sequence>
<gene>
    <name evidence="4" type="ORF">BC781_102692</name>
</gene>
<protein>
    <submittedName>
        <fullName evidence="4">Biotin-dependent enzyme</fullName>
    </submittedName>
</protein>
<dbReference type="AlphaFoldDB" id="A0A315ZDE6"/>
<evidence type="ECO:0000256" key="1">
    <source>
        <dbReference type="ARBA" id="ARBA00001938"/>
    </source>
</evidence>
<dbReference type="OrthoDB" id="1443654at2"/>
<dbReference type="SUPFAM" id="SSF51230">
    <property type="entry name" value="Single hybrid motif"/>
    <property type="match status" value="1"/>
</dbReference>
<evidence type="ECO:0000313" key="4">
    <source>
        <dbReference type="EMBL" id="PWJ43143.1"/>
    </source>
</evidence>
<dbReference type="InterPro" id="IPR000089">
    <property type="entry name" value="Biotin_lipoyl"/>
</dbReference>
<organism evidence="4 5">
    <name type="scientific">Sediminitomix flava</name>
    <dbReference type="NCBI Taxonomy" id="379075"/>
    <lineage>
        <taxon>Bacteria</taxon>
        <taxon>Pseudomonadati</taxon>
        <taxon>Bacteroidota</taxon>
        <taxon>Cytophagia</taxon>
        <taxon>Cytophagales</taxon>
        <taxon>Flammeovirgaceae</taxon>
        <taxon>Sediminitomix</taxon>
    </lineage>
</organism>
<proteinExistence type="predicted"/>
<dbReference type="EMBL" id="QGDO01000002">
    <property type="protein sequence ID" value="PWJ43143.1"/>
    <property type="molecule type" value="Genomic_DNA"/>
</dbReference>
<feature type="domain" description="Lipoyl-binding" evidence="3">
    <location>
        <begin position="54"/>
        <end position="118"/>
    </location>
</feature>
<keyword evidence="5" id="KW-1185">Reference proteome</keyword>
<comment type="caution">
    <text evidence="4">The sequence shown here is derived from an EMBL/GenBank/DDBJ whole genome shotgun (WGS) entry which is preliminary data.</text>
</comment>
<dbReference type="Gene3D" id="2.40.50.100">
    <property type="match status" value="1"/>
</dbReference>
<comment type="cofactor">
    <cofactor evidence="1">
        <name>(R)-lipoate</name>
        <dbReference type="ChEBI" id="CHEBI:83088"/>
    </cofactor>
</comment>